<accession>A0A1H7FNQ1</accession>
<evidence type="ECO:0000259" key="1">
    <source>
        <dbReference type="Pfam" id="PF06114"/>
    </source>
</evidence>
<dbReference type="EMBL" id="FOAN01000001">
    <property type="protein sequence ID" value="SEK27619.1"/>
    <property type="molecule type" value="Genomic_DNA"/>
</dbReference>
<feature type="domain" description="IrrE N-terminal-like" evidence="1">
    <location>
        <begin position="83"/>
        <end position="166"/>
    </location>
</feature>
<sequence length="188" mass="20677">MRHAFLTDAQIDARALAHRRGLGFRDDEAVEVAVLLARLKARYPEFSYERVLDGALGEAEAQWDSQARRLLLPEAVFQAAERGEGRALMTVAHEIGHALLGHEGSLNRGPAGGRAERVSAKLRSMEYQARRYAAAFLIPDTPAVRRLDATALSERYRVSMSAAIVRHSELKSGESARALSSRQGSLDL</sequence>
<dbReference type="InterPro" id="IPR010359">
    <property type="entry name" value="IrrE_HExxH"/>
</dbReference>
<gene>
    <name evidence="2" type="ORF">SAMN04515666_101112</name>
</gene>
<organism evidence="2 3">
    <name type="scientific">Bosea lupini</name>
    <dbReference type="NCBI Taxonomy" id="1036779"/>
    <lineage>
        <taxon>Bacteria</taxon>
        <taxon>Pseudomonadati</taxon>
        <taxon>Pseudomonadota</taxon>
        <taxon>Alphaproteobacteria</taxon>
        <taxon>Hyphomicrobiales</taxon>
        <taxon>Boseaceae</taxon>
        <taxon>Bosea</taxon>
    </lineage>
</organism>
<dbReference type="RefSeq" id="WP_091828621.1">
    <property type="nucleotide sequence ID" value="NZ_FOAN01000001.1"/>
</dbReference>
<keyword evidence="3" id="KW-1185">Reference proteome</keyword>
<evidence type="ECO:0000313" key="2">
    <source>
        <dbReference type="EMBL" id="SEK27619.1"/>
    </source>
</evidence>
<dbReference type="Gene3D" id="1.10.10.2910">
    <property type="match status" value="1"/>
</dbReference>
<protein>
    <recommendedName>
        <fullName evidence="1">IrrE N-terminal-like domain-containing protein</fullName>
    </recommendedName>
</protein>
<dbReference type="STRING" id="1036779.SAMN04515666_101112"/>
<dbReference type="Pfam" id="PF06114">
    <property type="entry name" value="Peptidase_M78"/>
    <property type="match status" value="1"/>
</dbReference>
<reference evidence="3" key="1">
    <citation type="submission" date="2016-10" db="EMBL/GenBank/DDBJ databases">
        <authorList>
            <person name="Varghese N."/>
            <person name="Submissions S."/>
        </authorList>
    </citation>
    <scope>NUCLEOTIDE SEQUENCE [LARGE SCALE GENOMIC DNA]</scope>
    <source>
        <strain evidence="3">LMG 26383,CCUG 61248,R- 45681</strain>
    </source>
</reference>
<evidence type="ECO:0000313" key="3">
    <source>
        <dbReference type="Proteomes" id="UP000199664"/>
    </source>
</evidence>
<name>A0A1H7FNQ1_9HYPH</name>
<dbReference type="Proteomes" id="UP000199664">
    <property type="component" value="Unassembled WGS sequence"/>
</dbReference>
<proteinExistence type="predicted"/>
<dbReference type="AlphaFoldDB" id="A0A1H7FNQ1"/>
<dbReference type="OrthoDB" id="9794834at2"/>